<accession>A1WQG3</accession>
<dbReference type="HOGENOM" id="CLU_043802_2_0_4"/>
<dbReference type="EMBL" id="CP000542">
    <property type="protein sequence ID" value="ABM59870.1"/>
    <property type="molecule type" value="Genomic_DNA"/>
</dbReference>
<dbReference type="InterPro" id="IPR011010">
    <property type="entry name" value="DNA_brk_join_enz"/>
</dbReference>
<dbReference type="GO" id="GO:0003677">
    <property type="term" value="F:DNA binding"/>
    <property type="evidence" value="ECO:0007669"/>
    <property type="project" value="InterPro"/>
</dbReference>
<feature type="region of interest" description="Disordered" evidence="2">
    <location>
        <begin position="364"/>
        <end position="386"/>
    </location>
</feature>
<gene>
    <name evidence="4" type="ordered locus">Veis_4165</name>
</gene>
<feature type="compositionally biased region" description="Basic and acidic residues" evidence="2">
    <location>
        <begin position="377"/>
        <end position="386"/>
    </location>
</feature>
<keyword evidence="5" id="KW-1185">Reference proteome</keyword>
<dbReference type="Gene3D" id="1.10.443.10">
    <property type="entry name" value="Intergrase catalytic core"/>
    <property type="match status" value="1"/>
</dbReference>
<evidence type="ECO:0000256" key="2">
    <source>
        <dbReference type="SAM" id="MobiDB-lite"/>
    </source>
</evidence>
<reference evidence="5" key="1">
    <citation type="submission" date="2006-12" db="EMBL/GenBank/DDBJ databases">
        <title>Complete sequence of chromosome 1 of Verminephrobacter eiseniae EF01-2.</title>
        <authorList>
            <person name="Copeland A."/>
            <person name="Lucas S."/>
            <person name="Lapidus A."/>
            <person name="Barry K."/>
            <person name="Detter J.C."/>
            <person name="Glavina del Rio T."/>
            <person name="Dalin E."/>
            <person name="Tice H."/>
            <person name="Pitluck S."/>
            <person name="Chertkov O."/>
            <person name="Brettin T."/>
            <person name="Bruce D."/>
            <person name="Han C."/>
            <person name="Tapia R."/>
            <person name="Gilna P."/>
            <person name="Schmutz J."/>
            <person name="Larimer F."/>
            <person name="Land M."/>
            <person name="Hauser L."/>
            <person name="Kyrpides N."/>
            <person name="Kim E."/>
            <person name="Stahl D."/>
            <person name="Richardson P."/>
        </authorList>
    </citation>
    <scope>NUCLEOTIDE SEQUENCE [LARGE SCALE GENOMIC DNA]</scope>
    <source>
        <strain evidence="5">EF01-2</strain>
    </source>
</reference>
<feature type="domain" description="Integrase catalytic" evidence="3">
    <location>
        <begin position="182"/>
        <end position="318"/>
    </location>
</feature>
<feature type="region of interest" description="Disordered" evidence="2">
    <location>
        <begin position="1"/>
        <end position="41"/>
    </location>
</feature>
<dbReference type="Pfam" id="PF12835">
    <property type="entry name" value="Integrase_1"/>
    <property type="match status" value="1"/>
</dbReference>
<protein>
    <submittedName>
        <fullName evidence="4">Phage integrase, N-terminal SAM-like protein</fullName>
    </submittedName>
</protein>
<dbReference type="OrthoDB" id="5394387at2"/>
<organism evidence="4 5">
    <name type="scientific">Verminephrobacter eiseniae (strain EF01-2)</name>
    <dbReference type="NCBI Taxonomy" id="391735"/>
    <lineage>
        <taxon>Bacteria</taxon>
        <taxon>Pseudomonadati</taxon>
        <taxon>Pseudomonadota</taxon>
        <taxon>Betaproteobacteria</taxon>
        <taxon>Burkholderiales</taxon>
        <taxon>Comamonadaceae</taxon>
        <taxon>Verminephrobacter</taxon>
    </lineage>
</organism>
<dbReference type="KEGG" id="vei:Veis_4165"/>
<dbReference type="InterPro" id="IPR013762">
    <property type="entry name" value="Integrase-like_cat_sf"/>
</dbReference>
<dbReference type="Proteomes" id="UP000000374">
    <property type="component" value="Chromosome"/>
</dbReference>
<evidence type="ECO:0000259" key="3">
    <source>
        <dbReference type="Pfam" id="PF12835"/>
    </source>
</evidence>
<dbReference type="AlphaFoldDB" id="A1WQG3"/>
<dbReference type="GO" id="GO:0015074">
    <property type="term" value="P:DNA integration"/>
    <property type="evidence" value="ECO:0007669"/>
    <property type="project" value="InterPro"/>
</dbReference>
<proteinExistence type="predicted"/>
<evidence type="ECO:0000256" key="1">
    <source>
        <dbReference type="ARBA" id="ARBA00023172"/>
    </source>
</evidence>
<feature type="compositionally biased region" description="Basic and acidic residues" evidence="2">
    <location>
        <begin position="1"/>
        <end position="18"/>
    </location>
</feature>
<dbReference type="InterPro" id="IPR024456">
    <property type="entry name" value="Integrase_catalytic_putative"/>
</dbReference>
<sequence length="386" mass="43393">MTEHDTMNAKRTIGRRDCTPSTSPKPGRHGLGQGGPPGLHELPLSPRRWRYVLNLLLREHNWRHSSKHKGVSHKTMAERQRFCHWLFDFLRQPPLQFKLDPRSFSGRHAEVVTAHWQSEAKAGRMSPATIQTYFSFLKTFTVWIGKPRLLRPIGCYFDDARLYQRSLATGVDKSWRAQGVEADAVIRMVEAHDVHAAASLKLMQAFHLRFKESVMLRPHEDVVTAAQAGKDGELAAFYLDTHRGTKGGRERMVAINTAQRLAAIDYARRVTVGVHESVSDPRLTLQQAMRHLRYVMERHGITRAGLGVTPHGLRHQGAADGYEAITGQRPPVAGGAPVDPDLDHQARQQIAEHLGHGRKQITNAYFGKTPRSATQPNRRDCGPNAL</sequence>
<dbReference type="SUPFAM" id="SSF56349">
    <property type="entry name" value="DNA breaking-rejoining enzymes"/>
    <property type="match status" value="1"/>
</dbReference>
<dbReference type="STRING" id="391735.Veis_4165"/>
<keyword evidence="1" id="KW-0233">DNA recombination</keyword>
<dbReference type="eggNOG" id="COG0582">
    <property type="taxonomic scope" value="Bacteria"/>
</dbReference>
<evidence type="ECO:0000313" key="4">
    <source>
        <dbReference type="EMBL" id="ABM59870.1"/>
    </source>
</evidence>
<name>A1WQG3_VEREI</name>
<dbReference type="GO" id="GO:0006310">
    <property type="term" value="P:DNA recombination"/>
    <property type="evidence" value="ECO:0007669"/>
    <property type="project" value="UniProtKB-KW"/>
</dbReference>
<evidence type="ECO:0000313" key="5">
    <source>
        <dbReference type="Proteomes" id="UP000000374"/>
    </source>
</evidence>